<dbReference type="PANTHER" id="PTHR43013">
    <property type="entry name" value="GLUTAMYL-TRNA REDUCTASE"/>
    <property type="match status" value="1"/>
</dbReference>
<evidence type="ECO:0000313" key="6">
    <source>
        <dbReference type="EMBL" id="GAG05936.1"/>
    </source>
</evidence>
<sequence length="132" mass="14336">MEILIVGLSHKTAPLDIRETVSFSEKNMEDGVRALVACPDVSEGLIVSTCNRVEAYTAIPKTKVEEAKSEIIGFLADFHDIPREKLDPHIYTMSGEECVGHIFRVASSLDSMVVGEPQILGQVKEAFGCAAS</sequence>
<keyword evidence="3" id="KW-0627">Porphyrin biosynthesis</keyword>
<dbReference type="FunFam" id="3.30.460.30:FF:000001">
    <property type="entry name" value="Glutamyl-tRNA reductase"/>
    <property type="match status" value="1"/>
</dbReference>
<dbReference type="InterPro" id="IPR015895">
    <property type="entry name" value="4pyrrol_synth_GluRdtase_N"/>
</dbReference>
<reference evidence="6" key="1">
    <citation type="journal article" date="2014" name="Front. Microbiol.">
        <title>High frequency of phylogenetically diverse reductive dehalogenase-homologous genes in deep subseafloor sedimentary metagenomes.</title>
        <authorList>
            <person name="Kawai M."/>
            <person name="Futagami T."/>
            <person name="Toyoda A."/>
            <person name="Takaki Y."/>
            <person name="Nishi S."/>
            <person name="Hori S."/>
            <person name="Arai W."/>
            <person name="Tsubouchi T."/>
            <person name="Morono Y."/>
            <person name="Uchiyama I."/>
            <person name="Ito T."/>
            <person name="Fujiyama A."/>
            <person name="Inagaki F."/>
            <person name="Takami H."/>
        </authorList>
    </citation>
    <scope>NUCLEOTIDE SEQUENCE</scope>
    <source>
        <strain evidence="6">Expedition CK06-06</strain>
    </source>
</reference>
<accession>X0VZM8</accession>
<evidence type="ECO:0000259" key="5">
    <source>
        <dbReference type="Pfam" id="PF05201"/>
    </source>
</evidence>
<dbReference type="PANTHER" id="PTHR43013:SF1">
    <property type="entry name" value="GLUTAMYL-TRNA REDUCTASE"/>
    <property type="match status" value="1"/>
</dbReference>
<keyword evidence="1" id="KW-0521">NADP</keyword>
<dbReference type="PROSITE" id="PS00747">
    <property type="entry name" value="GLUTR"/>
    <property type="match status" value="1"/>
</dbReference>
<dbReference type="Pfam" id="PF05201">
    <property type="entry name" value="GlutR_N"/>
    <property type="match status" value="1"/>
</dbReference>
<proteinExistence type="predicted"/>
<comment type="caution">
    <text evidence="6">The sequence shown here is derived from an EMBL/GenBank/DDBJ whole genome shotgun (WGS) entry which is preliminary data.</text>
</comment>
<dbReference type="GO" id="GO:0008883">
    <property type="term" value="F:glutamyl-tRNA reductase activity"/>
    <property type="evidence" value="ECO:0007669"/>
    <property type="project" value="InterPro"/>
</dbReference>
<evidence type="ECO:0000256" key="4">
    <source>
        <dbReference type="ARBA" id="ARBA00023444"/>
    </source>
</evidence>
<evidence type="ECO:0000256" key="1">
    <source>
        <dbReference type="ARBA" id="ARBA00022857"/>
    </source>
</evidence>
<dbReference type="GO" id="GO:0050661">
    <property type="term" value="F:NADP binding"/>
    <property type="evidence" value="ECO:0007669"/>
    <property type="project" value="InterPro"/>
</dbReference>
<evidence type="ECO:0000256" key="2">
    <source>
        <dbReference type="ARBA" id="ARBA00023002"/>
    </source>
</evidence>
<dbReference type="InterPro" id="IPR018214">
    <property type="entry name" value="GluRdtase_CS"/>
</dbReference>
<keyword evidence="2" id="KW-0560">Oxidoreductase</keyword>
<feature type="non-terminal residue" evidence="6">
    <location>
        <position position="132"/>
    </location>
</feature>
<comment type="pathway">
    <text evidence="4">Porphyrin-containing compound metabolism.</text>
</comment>
<dbReference type="GO" id="GO:0019353">
    <property type="term" value="P:protoporphyrinogen IX biosynthetic process from glutamate"/>
    <property type="evidence" value="ECO:0007669"/>
    <property type="project" value="TreeGrafter"/>
</dbReference>
<dbReference type="EMBL" id="BARS01029562">
    <property type="protein sequence ID" value="GAG05936.1"/>
    <property type="molecule type" value="Genomic_DNA"/>
</dbReference>
<dbReference type="SUPFAM" id="SSF69742">
    <property type="entry name" value="Glutamyl tRNA-reductase catalytic, N-terminal domain"/>
    <property type="match status" value="1"/>
</dbReference>
<dbReference type="InterPro" id="IPR036343">
    <property type="entry name" value="GluRdtase_N_sf"/>
</dbReference>
<evidence type="ECO:0000256" key="3">
    <source>
        <dbReference type="ARBA" id="ARBA00023244"/>
    </source>
</evidence>
<organism evidence="6">
    <name type="scientific">marine sediment metagenome</name>
    <dbReference type="NCBI Taxonomy" id="412755"/>
    <lineage>
        <taxon>unclassified sequences</taxon>
        <taxon>metagenomes</taxon>
        <taxon>ecological metagenomes</taxon>
    </lineage>
</organism>
<feature type="domain" description="Glutamyl-tRNA reductase N-terminal" evidence="5">
    <location>
        <begin position="6"/>
        <end position="130"/>
    </location>
</feature>
<dbReference type="AlphaFoldDB" id="X0VZM8"/>
<name>X0VZM8_9ZZZZ</name>
<dbReference type="Gene3D" id="3.30.460.30">
    <property type="entry name" value="Glutamyl-tRNA reductase, N-terminal domain"/>
    <property type="match status" value="1"/>
</dbReference>
<protein>
    <recommendedName>
        <fullName evidence="5">Glutamyl-tRNA reductase N-terminal domain-containing protein</fullName>
    </recommendedName>
</protein>
<gene>
    <name evidence="6" type="ORF">S01H1_46191</name>
</gene>